<accession>G4YRP6</accession>
<dbReference type="KEGG" id="psoj:PHYSODRAFT_296297"/>
<dbReference type="SUPFAM" id="SSF53098">
    <property type="entry name" value="Ribonuclease H-like"/>
    <property type="match status" value="1"/>
</dbReference>
<organism evidence="2 3">
    <name type="scientific">Phytophthora sojae (strain P6497)</name>
    <name type="common">Soybean stem and root rot agent</name>
    <name type="synonym">Phytophthora megasperma f. sp. glycines</name>
    <dbReference type="NCBI Taxonomy" id="1094619"/>
    <lineage>
        <taxon>Eukaryota</taxon>
        <taxon>Sar</taxon>
        <taxon>Stramenopiles</taxon>
        <taxon>Oomycota</taxon>
        <taxon>Peronosporomycetes</taxon>
        <taxon>Peronosporales</taxon>
        <taxon>Peronosporaceae</taxon>
        <taxon>Phytophthora</taxon>
    </lineage>
</organism>
<dbReference type="InterPro" id="IPR012337">
    <property type="entry name" value="RNaseH-like_sf"/>
</dbReference>
<keyword evidence="3" id="KW-1185">Reference proteome</keyword>
<dbReference type="InParanoid" id="G4YRP6"/>
<evidence type="ECO:0000313" key="3">
    <source>
        <dbReference type="Proteomes" id="UP000002640"/>
    </source>
</evidence>
<evidence type="ECO:0000313" key="2">
    <source>
        <dbReference type="EMBL" id="EGZ24087.1"/>
    </source>
</evidence>
<sequence length="315" mass="35251">MENEVYYEVLLGCSPPLNEKSYTAEEHYALLESVLGIYGKSIKAPVVIIGDNCLTNKALADLMGVPLIGCGCHKLNLAVKAYLARRPAVEKTIARVDKVVSQLRNLKAAGALRELTSLTPIKRNARQLDDIDSIGRADSERLKTIIPSLNDFRSIMTDLQKKGQHIGAVHETFGLMTKDYPELKDYLAADAAIAHNPLFESAVVKIINGEKDSLTVEEKDQVACFLLPSASAASATQRRPIQSRDKKTYASQLRERKRQRMTPSEEYADLRFITGTSASEERRFSSAMHVLRSTRKRLTPVNFEKLLFLKHNRHL</sequence>
<protein>
    <recommendedName>
        <fullName evidence="4">HAT C-terminal dimerisation domain-containing protein</fullName>
    </recommendedName>
</protein>
<dbReference type="GeneID" id="20641356"/>
<reference evidence="2 3" key="1">
    <citation type="journal article" date="2006" name="Science">
        <title>Phytophthora genome sequences uncover evolutionary origins and mechanisms of pathogenesis.</title>
        <authorList>
            <person name="Tyler B.M."/>
            <person name="Tripathy S."/>
            <person name="Zhang X."/>
            <person name="Dehal P."/>
            <person name="Jiang R.H."/>
            <person name="Aerts A."/>
            <person name="Arredondo F.D."/>
            <person name="Baxter L."/>
            <person name="Bensasson D."/>
            <person name="Beynon J.L."/>
            <person name="Chapman J."/>
            <person name="Damasceno C.M."/>
            <person name="Dorrance A.E."/>
            <person name="Dou D."/>
            <person name="Dickerman A.W."/>
            <person name="Dubchak I.L."/>
            <person name="Garbelotto M."/>
            <person name="Gijzen M."/>
            <person name="Gordon S.G."/>
            <person name="Govers F."/>
            <person name="Grunwald N.J."/>
            <person name="Huang W."/>
            <person name="Ivors K.L."/>
            <person name="Jones R.W."/>
            <person name="Kamoun S."/>
            <person name="Krampis K."/>
            <person name="Lamour K.H."/>
            <person name="Lee M.K."/>
            <person name="McDonald W.H."/>
            <person name="Medina M."/>
            <person name="Meijer H.J."/>
            <person name="Nordberg E.K."/>
            <person name="Maclean D.J."/>
            <person name="Ospina-Giraldo M.D."/>
            <person name="Morris P.F."/>
            <person name="Phuntumart V."/>
            <person name="Putnam N.H."/>
            <person name="Rash S."/>
            <person name="Rose J.K."/>
            <person name="Sakihama Y."/>
            <person name="Salamov A.A."/>
            <person name="Savidor A."/>
            <person name="Scheuring C.F."/>
            <person name="Smith B.M."/>
            <person name="Sobral B.W."/>
            <person name="Terry A."/>
            <person name="Torto-Alalibo T.A."/>
            <person name="Win J."/>
            <person name="Xu Z."/>
            <person name="Zhang H."/>
            <person name="Grigoriev I.V."/>
            <person name="Rokhsar D.S."/>
            <person name="Boore J.L."/>
        </authorList>
    </citation>
    <scope>NUCLEOTIDE SEQUENCE [LARGE SCALE GENOMIC DNA]</scope>
    <source>
        <strain evidence="2 3">P6497</strain>
    </source>
</reference>
<dbReference type="AlphaFoldDB" id="G4YRP6"/>
<gene>
    <name evidence="2" type="ORF">PHYSODRAFT_296297</name>
</gene>
<dbReference type="Proteomes" id="UP000002640">
    <property type="component" value="Unassembled WGS sequence"/>
</dbReference>
<dbReference type="OMA" id="SIMTDLQ"/>
<dbReference type="PANTHER" id="PTHR40866:SF1">
    <property type="entry name" value="BED-TYPE DOMAIN-CONTAINING PROTEIN"/>
    <property type="match status" value="1"/>
</dbReference>
<evidence type="ECO:0000256" key="1">
    <source>
        <dbReference type="SAM" id="MobiDB-lite"/>
    </source>
</evidence>
<dbReference type="PANTHER" id="PTHR40866">
    <property type="entry name" value="BED-TYPE DOMAIN-CONTAINING PROTEIN"/>
    <property type="match status" value="1"/>
</dbReference>
<feature type="region of interest" description="Disordered" evidence="1">
    <location>
        <begin position="236"/>
        <end position="265"/>
    </location>
</feature>
<name>G4YRP6_PHYSP</name>
<dbReference type="EMBL" id="JH159152">
    <property type="protein sequence ID" value="EGZ24087.1"/>
    <property type="molecule type" value="Genomic_DNA"/>
</dbReference>
<dbReference type="RefSeq" id="XP_009519375.1">
    <property type="nucleotide sequence ID" value="XM_009521080.1"/>
</dbReference>
<evidence type="ECO:0008006" key="4">
    <source>
        <dbReference type="Google" id="ProtNLM"/>
    </source>
</evidence>
<proteinExistence type="predicted"/>